<keyword evidence="1" id="KW-0175">Coiled coil</keyword>
<dbReference type="SUPFAM" id="SSF47353">
    <property type="entry name" value="Retrovirus capsid dimerization domain-like"/>
    <property type="match status" value="1"/>
</dbReference>
<feature type="region of interest" description="Disordered" evidence="2">
    <location>
        <begin position="388"/>
        <end position="407"/>
    </location>
</feature>
<reference evidence="4" key="1">
    <citation type="submission" date="2016-05" db="EMBL/GenBank/DDBJ databases">
        <authorList>
            <person name="Lavstsen T."/>
            <person name="Jespersen J.S."/>
        </authorList>
    </citation>
    <scope>NUCLEOTIDE SEQUENCE</scope>
    <source>
        <tissue evidence="4">Brain</tissue>
    </source>
</reference>
<sequence>EFLRAPSREALEACRKSDLVEVAEHLDLHGTRTMTKQVLKETVIAALENLNLLPAKGTGDLPVLSPRADDAASHENGAGPSSAAPEETAPGYQTPPAHSKTPSSPLTLPKSDPVSPASTPSSLERFKLRLKVRMAQLKYEAEEKEKRRLMEMELEIRRMDLEADTQIKLKRLELEAQAWRRAEISQQSDPHVDTHKVVTEPDTTREETTPGIKQRLDISKCIVLVPPFREFEVDSYFQIFERIAAALEWPRDVWALILQCKLTGKAQEVMSSLSLSDSLDYECVKSAVLTAYELVPEAYRQRFRALTNKQPHQTFVEFAREKLLLFEKWVAASKVSSFTELKELILLEEFKRCLPERTVLYLNEQKVATLSSAALLADEYSLTHRVSGELPPRDARRPPMMRPAHSSSVNAHQPRCVYCHRSGHVVKDCYKLKRKNEQKTSPSREVGFITKNKQVVTEINDCFQPFLSKGVVQLSESSPDQAPVIILRDTGASQMLISSDVMTFNESSATGVSVLLNGINGEPISRPLHRVFLSCELARGYFDVAVCPSLPIAGVNLLLGNDVAGGNVVPPFQVLNDPCSETSSCVKEQPGNYPACVITRAQARKREETLLLSSLFEDGHNKEDNHVHDHNVDTTANTEGEGVSLTSGCLPLPRLTLGEEQRRDDSLNGCFRDFKSTDGDESGCCVVPEPFVPAARDPAPGTAPGAASSHSPVLQRPFSTSERGTPAETAADLHQRSSSSQLFKRRNATDIEEILE</sequence>
<feature type="non-terminal residue" evidence="4">
    <location>
        <position position="1"/>
    </location>
</feature>
<organism evidence="4">
    <name type="scientific">Nothobranchius furzeri</name>
    <name type="common">Turquoise killifish</name>
    <dbReference type="NCBI Taxonomy" id="105023"/>
    <lineage>
        <taxon>Eukaryota</taxon>
        <taxon>Metazoa</taxon>
        <taxon>Chordata</taxon>
        <taxon>Craniata</taxon>
        <taxon>Vertebrata</taxon>
        <taxon>Euteleostomi</taxon>
        <taxon>Actinopterygii</taxon>
        <taxon>Neopterygii</taxon>
        <taxon>Teleostei</taxon>
        <taxon>Neoteleostei</taxon>
        <taxon>Acanthomorphata</taxon>
        <taxon>Ovalentaria</taxon>
        <taxon>Atherinomorphae</taxon>
        <taxon>Cyprinodontiformes</taxon>
        <taxon>Nothobranchiidae</taxon>
        <taxon>Nothobranchius</taxon>
    </lineage>
</organism>
<evidence type="ECO:0000259" key="3">
    <source>
        <dbReference type="Pfam" id="PF02023"/>
    </source>
</evidence>
<evidence type="ECO:0000256" key="1">
    <source>
        <dbReference type="SAM" id="Coils"/>
    </source>
</evidence>
<dbReference type="InterPro" id="IPR003309">
    <property type="entry name" value="SCAN_dom"/>
</dbReference>
<accession>A0A1A7ZFX0</accession>
<dbReference type="Gene3D" id="1.10.4020.10">
    <property type="entry name" value="DNA breaking-rejoining enzymes"/>
    <property type="match status" value="1"/>
</dbReference>
<evidence type="ECO:0000313" key="4">
    <source>
        <dbReference type="EMBL" id="SBP40970.1"/>
    </source>
</evidence>
<name>A0A1A7ZFX0_NOTFU</name>
<feature type="domain" description="SCAN box" evidence="3">
    <location>
        <begin position="296"/>
        <end position="384"/>
    </location>
</feature>
<dbReference type="PANTHER" id="PTHR46888">
    <property type="entry name" value="ZINC KNUCKLE DOMAINCONTAINING PROTEIN-RELATED"/>
    <property type="match status" value="1"/>
</dbReference>
<feature type="coiled-coil region" evidence="1">
    <location>
        <begin position="127"/>
        <end position="182"/>
    </location>
</feature>
<evidence type="ECO:0000256" key="2">
    <source>
        <dbReference type="SAM" id="MobiDB-lite"/>
    </source>
</evidence>
<dbReference type="InterPro" id="IPR038269">
    <property type="entry name" value="SCAN_sf"/>
</dbReference>
<dbReference type="Pfam" id="PF02023">
    <property type="entry name" value="SCAN"/>
    <property type="match status" value="1"/>
</dbReference>
<feature type="region of interest" description="Disordered" evidence="2">
    <location>
        <begin position="695"/>
        <end position="756"/>
    </location>
</feature>
<protein>
    <recommendedName>
        <fullName evidence="3">SCAN box domain-containing protein</fullName>
    </recommendedName>
</protein>
<proteinExistence type="predicted"/>
<gene>
    <name evidence="4" type="primary">Nfu_g_1_006834</name>
</gene>
<feature type="region of interest" description="Disordered" evidence="2">
    <location>
        <begin position="55"/>
        <end position="121"/>
    </location>
</feature>
<feature type="compositionally biased region" description="Low complexity" evidence="2">
    <location>
        <begin position="695"/>
        <end position="712"/>
    </location>
</feature>
<dbReference type="AlphaFoldDB" id="A0A1A7ZFX0"/>
<dbReference type="EMBL" id="HADY01002485">
    <property type="protein sequence ID" value="SBP40970.1"/>
    <property type="molecule type" value="Transcribed_RNA"/>
</dbReference>
<dbReference type="PANTHER" id="PTHR46888:SF13">
    <property type="entry name" value="RIBONUCLEASE H"/>
    <property type="match status" value="1"/>
</dbReference>
<reference evidence="4" key="2">
    <citation type="submission" date="2016-06" db="EMBL/GenBank/DDBJ databases">
        <title>The genome of a short-lived fish provides insights into sex chromosome evolution and the genetic control of aging.</title>
        <authorList>
            <person name="Reichwald K."/>
            <person name="Felder M."/>
            <person name="Petzold A."/>
            <person name="Koch P."/>
            <person name="Groth M."/>
            <person name="Platzer M."/>
        </authorList>
    </citation>
    <scope>NUCLEOTIDE SEQUENCE</scope>
    <source>
        <tissue evidence="4">Brain</tissue>
    </source>
</reference>